<dbReference type="Gene3D" id="1.10.10.10">
    <property type="entry name" value="Winged helix-like DNA-binding domain superfamily/Winged helix DNA-binding domain"/>
    <property type="match status" value="1"/>
</dbReference>
<dbReference type="InterPro" id="IPR058163">
    <property type="entry name" value="LysR-type_TF_proteobact-type"/>
</dbReference>
<dbReference type="InterPro" id="IPR000847">
    <property type="entry name" value="LysR_HTH_N"/>
</dbReference>
<sequence>MNKLPDLEAWAIFAKVAETGSFARTAAEFGLAQATVSKAVTRLETRLKTVLFHRTSRRMSLTESGRGALERATRILAEGEAVEAEITAQAKSPSGQVRIAVPMSFGIAHLSPLLPEFMKRYPDIALEIVFDDGVTDLVGGGYDLALRISALADSSLLARRLCGVRIVLVGSPAYFETYGRPSHPRELSEHRALLYTYSRFGNAWRFSHRRHGDFSISLPTPLRVNNAEALNPALLAGLGVALQPEFLVWRELRNGKLEMAMPEWSPPPIALHIVTPPGRMRPQRVQALIDYLARKFEKAPWADPDG</sequence>
<keyword evidence="4" id="KW-0804">Transcription</keyword>
<evidence type="ECO:0000256" key="3">
    <source>
        <dbReference type="ARBA" id="ARBA00023125"/>
    </source>
</evidence>
<dbReference type="GO" id="GO:0043565">
    <property type="term" value="F:sequence-specific DNA binding"/>
    <property type="evidence" value="ECO:0007669"/>
    <property type="project" value="TreeGrafter"/>
</dbReference>
<reference evidence="6 7" key="1">
    <citation type="journal article" date="2014" name="Genome Announc.">
        <title>Draft Genome Sequence of Lysobacter capsici AZ78, a Bacterium Antagonistic to Plant-Pathogenic Oomycetes.</title>
        <authorList>
            <person name="Puopolo G."/>
            <person name="Sonego P."/>
            <person name="Engelen K."/>
            <person name="Pertot I."/>
        </authorList>
    </citation>
    <scope>NUCLEOTIDE SEQUENCE [LARGE SCALE GENOMIC DNA]</scope>
    <source>
        <strain evidence="6 7">AZ78</strain>
    </source>
</reference>
<organism evidence="6 7">
    <name type="scientific">Lysobacter capsici AZ78</name>
    <dbReference type="NCBI Taxonomy" id="1444315"/>
    <lineage>
        <taxon>Bacteria</taxon>
        <taxon>Pseudomonadati</taxon>
        <taxon>Pseudomonadota</taxon>
        <taxon>Gammaproteobacteria</taxon>
        <taxon>Lysobacterales</taxon>
        <taxon>Lysobacteraceae</taxon>
        <taxon>Lysobacter</taxon>
    </lineage>
</organism>
<dbReference type="Pfam" id="PF00126">
    <property type="entry name" value="HTH_1"/>
    <property type="match status" value="1"/>
</dbReference>
<evidence type="ECO:0000256" key="4">
    <source>
        <dbReference type="ARBA" id="ARBA00023163"/>
    </source>
</evidence>
<evidence type="ECO:0000313" key="7">
    <source>
        <dbReference type="Proteomes" id="UP000023435"/>
    </source>
</evidence>
<evidence type="ECO:0000259" key="5">
    <source>
        <dbReference type="PROSITE" id="PS50931"/>
    </source>
</evidence>
<keyword evidence="3" id="KW-0238">DNA-binding</keyword>
<dbReference type="FunFam" id="1.10.10.10:FF:000001">
    <property type="entry name" value="LysR family transcriptional regulator"/>
    <property type="match status" value="1"/>
</dbReference>
<dbReference type="InterPro" id="IPR036390">
    <property type="entry name" value="WH_DNA-bd_sf"/>
</dbReference>
<dbReference type="InterPro" id="IPR005119">
    <property type="entry name" value="LysR_subst-bd"/>
</dbReference>
<dbReference type="SUPFAM" id="SSF46785">
    <property type="entry name" value="Winged helix' DNA-binding domain"/>
    <property type="match status" value="1"/>
</dbReference>
<dbReference type="PANTHER" id="PTHR30537:SF5">
    <property type="entry name" value="HTH-TYPE TRANSCRIPTIONAL ACTIVATOR TTDR-RELATED"/>
    <property type="match status" value="1"/>
</dbReference>
<dbReference type="PANTHER" id="PTHR30537">
    <property type="entry name" value="HTH-TYPE TRANSCRIPTIONAL REGULATOR"/>
    <property type="match status" value="1"/>
</dbReference>
<name>A0A108UAI4_9GAMM</name>
<dbReference type="GO" id="GO:0006351">
    <property type="term" value="P:DNA-templated transcription"/>
    <property type="evidence" value="ECO:0007669"/>
    <property type="project" value="TreeGrafter"/>
</dbReference>
<dbReference type="InterPro" id="IPR036388">
    <property type="entry name" value="WH-like_DNA-bd_sf"/>
</dbReference>
<accession>A0A108UAI4</accession>
<dbReference type="GO" id="GO:0003700">
    <property type="term" value="F:DNA-binding transcription factor activity"/>
    <property type="evidence" value="ECO:0007669"/>
    <property type="project" value="InterPro"/>
</dbReference>
<comment type="caution">
    <text evidence="6">The sequence shown here is derived from an EMBL/GenBank/DDBJ whole genome shotgun (WGS) entry which is preliminary data.</text>
</comment>
<dbReference type="PROSITE" id="PS50931">
    <property type="entry name" value="HTH_LYSR"/>
    <property type="match status" value="1"/>
</dbReference>
<dbReference type="CDD" id="cd08422">
    <property type="entry name" value="PBP2_CrgA_like"/>
    <property type="match status" value="1"/>
</dbReference>
<dbReference type="AlphaFoldDB" id="A0A108UAI4"/>
<comment type="similarity">
    <text evidence="1">Belongs to the LysR transcriptional regulatory family.</text>
</comment>
<dbReference type="RefSeq" id="WP_036113042.1">
    <property type="nucleotide sequence ID" value="NZ_JAJA02000001.1"/>
</dbReference>
<dbReference type="Proteomes" id="UP000023435">
    <property type="component" value="Unassembled WGS sequence"/>
</dbReference>
<dbReference type="Pfam" id="PF03466">
    <property type="entry name" value="LysR_substrate"/>
    <property type="match status" value="1"/>
</dbReference>
<gene>
    <name evidence="6" type="ORF">AZ78_3129</name>
</gene>
<keyword evidence="7" id="KW-1185">Reference proteome</keyword>
<dbReference type="OrthoDB" id="9810065at2"/>
<evidence type="ECO:0000256" key="1">
    <source>
        <dbReference type="ARBA" id="ARBA00009437"/>
    </source>
</evidence>
<feature type="domain" description="HTH lysR-type" evidence="5">
    <location>
        <begin position="5"/>
        <end position="62"/>
    </location>
</feature>
<dbReference type="SUPFAM" id="SSF53850">
    <property type="entry name" value="Periplasmic binding protein-like II"/>
    <property type="match status" value="1"/>
</dbReference>
<dbReference type="Gene3D" id="3.40.190.290">
    <property type="match status" value="1"/>
</dbReference>
<evidence type="ECO:0000313" key="6">
    <source>
        <dbReference type="EMBL" id="KWS05577.1"/>
    </source>
</evidence>
<protein>
    <submittedName>
        <fullName evidence="6">Transcriptional regulator, LysR family</fullName>
    </submittedName>
</protein>
<proteinExistence type="inferred from homology"/>
<evidence type="ECO:0000256" key="2">
    <source>
        <dbReference type="ARBA" id="ARBA00023015"/>
    </source>
</evidence>
<keyword evidence="2" id="KW-0805">Transcription regulation</keyword>
<dbReference type="EMBL" id="JAJA02000001">
    <property type="protein sequence ID" value="KWS05577.1"/>
    <property type="molecule type" value="Genomic_DNA"/>
</dbReference>